<gene>
    <name evidence="5" type="ORF">A4R43_01425</name>
</gene>
<keyword evidence="6" id="KW-1185">Reference proteome</keyword>
<accession>A0A344KZX1</accession>
<evidence type="ECO:0000313" key="6">
    <source>
        <dbReference type="Proteomes" id="UP000250434"/>
    </source>
</evidence>
<dbReference type="RefSeq" id="WP_113690602.1">
    <property type="nucleotide sequence ID" value="NZ_CP015163.1"/>
</dbReference>
<evidence type="ECO:0000256" key="4">
    <source>
        <dbReference type="ARBA" id="ARBA00023186"/>
    </source>
</evidence>
<evidence type="ECO:0000256" key="3">
    <source>
        <dbReference type="ARBA" id="ARBA00022490"/>
    </source>
</evidence>
<dbReference type="Pfam" id="PF14011">
    <property type="entry name" value="ESX-1_EspG"/>
    <property type="match status" value="1"/>
</dbReference>
<dbReference type="Proteomes" id="UP000250434">
    <property type="component" value="Chromosome"/>
</dbReference>
<organism evidence="5 6">
    <name type="scientific">Amycolatopsis albispora</name>
    <dbReference type="NCBI Taxonomy" id="1804986"/>
    <lineage>
        <taxon>Bacteria</taxon>
        <taxon>Bacillati</taxon>
        <taxon>Actinomycetota</taxon>
        <taxon>Actinomycetes</taxon>
        <taxon>Pseudonocardiales</taxon>
        <taxon>Pseudonocardiaceae</taxon>
        <taxon>Amycolatopsis</taxon>
    </lineage>
</organism>
<evidence type="ECO:0000313" key="5">
    <source>
        <dbReference type="EMBL" id="AXB41345.1"/>
    </source>
</evidence>
<protein>
    <submittedName>
        <fullName evidence="5">Cytochrome C biogenesis protein</fullName>
    </submittedName>
</protein>
<dbReference type="OrthoDB" id="3680115at2"/>
<evidence type="ECO:0000256" key="2">
    <source>
        <dbReference type="ARBA" id="ARBA00006411"/>
    </source>
</evidence>
<keyword evidence="3" id="KW-0963">Cytoplasm</keyword>
<evidence type="ECO:0000256" key="1">
    <source>
        <dbReference type="ARBA" id="ARBA00004496"/>
    </source>
</evidence>
<name>A0A344KZX1_9PSEU</name>
<dbReference type="EMBL" id="CP015163">
    <property type="protein sequence ID" value="AXB41345.1"/>
    <property type="molecule type" value="Genomic_DNA"/>
</dbReference>
<proteinExistence type="inferred from homology"/>
<dbReference type="AlphaFoldDB" id="A0A344KZX1"/>
<dbReference type="KEGG" id="aab:A4R43_01425"/>
<keyword evidence="4" id="KW-0143">Chaperone</keyword>
<comment type="subcellular location">
    <subcellularLocation>
        <location evidence="1">Cytoplasm</location>
    </subcellularLocation>
</comment>
<dbReference type="InterPro" id="IPR025734">
    <property type="entry name" value="EspG"/>
</dbReference>
<comment type="similarity">
    <text evidence="2">Belongs to the EspG family.</text>
</comment>
<sequence>MTTTETSVLFGLVELDLLRTYAGTRFPFPLRVPSFGRIEGERRELLAAAGAALAERGLASADGPCGLAEDLVTALREHRKSVDLVVVSGHGDAASVTGVVAMLTGHRAVVCSQSIGGTPGPVTVTEVPDDALTGELAHWIPKAEAASAFPVTLPPGVVGDALRLLENTAGTAAPKNQVRTLVRERGGDEAAVDALVTLLPAVTGRGQLGAVLRAASGAADRPLELSWLDSPQGRVRVDSDDRGWVSVNPLRHSELVRTLRAAAAQ</sequence>
<reference evidence="5 6" key="1">
    <citation type="submission" date="2016-04" db="EMBL/GenBank/DDBJ databases">
        <title>Complete genome sequence and analysis of deep-sea sediment isolate, Amycolatopsis sp. WP1.</title>
        <authorList>
            <person name="Wang H."/>
            <person name="Chen S."/>
            <person name="Wu Q."/>
        </authorList>
    </citation>
    <scope>NUCLEOTIDE SEQUENCE [LARGE SCALE GENOMIC DNA]</scope>
    <source>
        <strain evidence="5 6">WP1</strain>
    </source>
</reference>